<comment type="caution">
    <text evidence="3">The sequence shown here is derived from an EMBL/GenBank/DDBJ whole genome shotgun (WGS) entry which is preliminary data.</text>
</comment>
<protein>
    <submittedName>
        <fullName evidence="3">Cyclophilin-like fold protein</fullName>
    </submittedName>
</protein>
<dbReference type="Proteomes" id="UP001597097">
    <property type="component" value="Unassembled WGS sequence"/>
</dbReference>
<sequence length="171" mass="17453">MTAAAWTRRLAVALLAASVVAASAGCSVRADPHVPGSWPGTARAASGMPVVLRFGDHAVAATLTDTPPARQFAAMLPVNVRLKDAWGQAKSGRLPHLLTAEGGTPVHDPTPGGIYVWPPSGVIAIYYDDLGQAVPGPGLVRLGFIEAGLDRLADAGNGVTVRIESAAATDS</sequence>
<evidence type="ECO:0000313" key="3">
    <source>
        <dbReference type="EMBL" id="MFD1538576.1"/>
    </source>
</evidence>
<feature type="signal peptide" evidence="1">
    <location>
        <begin position="1"/>
        <end position="24"/>
    </location>
</feature>
<reference evidence="4" key="1">
    <citation type="journal article" date="2019" name="Int. J. Syst. Evol. Microbiol.">
        <title>The Global Catalogue of Microorganisms (GCM) 10K type strain sequencing project: providing services to taxonomists for standard genome sequencing and annotation.</title>
        <authorList>
            <consortium name="The Broad Institute Genomics Platform"/>
            <consortium name="The Broad Institute Genome Sequencing Center for Infectious Disease"/>
            <person name="Wu L."/>
            <person name="Ma J."/>
        </authorList>
    </citation>
    <scope>NUCLEOTIDE SEQUENCE [LARGE SCALE GENOMIC DNA]</scope>
    <source>
        <strain evidence="4">CGMCC 1.15399</strain>
    </source>
</reference>
<evidence type="ECO:0000259" key="2">
    <source>
        <dbReference type="Pfam" id="PF18050"/>
    </source>
</evidence>
<dbReference type="Pfam" id="PF18050">
    <property type="entry name" value="Cyclophil_like2"/>
    <property type="match status" value="1"/>
</dbReference>
<accession>A0ABW4G877</accession>
<feature type="chain" id="PRO_5046793794" evidence="1">
    <location>
        <begin position="25"/>
        <end position="171"/>
    </location>
</feature>
<dbReference type="EMBL" id="JBHUCM010000013">
    <property type="protein sequence ID" value="MFD1538576.1"/>
    <property type="molecule type" value="Genomic_DNA"/>
</dbReference>
<dbReference type="RefSeq" id="WP_219527355.1">
    <property type="nucleotide sequence ID" value="NZ_JAHKRM010000002.1"/>
</dbReference>
<feature type="domain" description="Cyclophilin-like" evidence="2">
    <location>
        <begin position="52"/>
        <end position="164"/>
    </location>
</feature>
<organism evidence="3 4">
    <name type="scientific">Nonomuraea guangzhouensis</name>
    <dbReference type="NCBI Taxonomy" id="1291555"/>
    <lineage>
        <taxon>Bacteria</taxon>
        <taxon>Bacillati</taxon>
        <taxon>Actinomycetota</taxon>
        <taxon>Actinomycetes</taxon>
        <taxon>Streptosporangiales</taxon>
        <taxon>Streptosporangiaceae</taxon>
        <taxon>Nonomuraea</taxon>
    </lineage>
</organism>
<keyword evidence="1" id="KW-0732">Signal</keyword>
<dbReference type="InterPro" id="IPR041183">
    <property type="entry name" value="Cyclophilin-like"/>
</dbReference>
<evidence type="ECO:0000313" key="4">
    <source>
        <dbReference type="Proteomes" id="UP001597097"/>
    </source>
</evidence>
<name>A0ABW4G877_9ACTN</name>
<keyword evidence="4" id="KW-1185">Reference proteome</keyword>
<proteinExistence type="predicted"/>
<gene>
    <name evidence="3" type="ORF">ACFSJ0_16085</name>
</gene>
<evidence type="ECO:0000256" key="1">
    <source>
        <dbReference type="SAM" id="SignalP"/>
    </source>
</evidence>